<organism evidence="11 12">
    <name type="scientific">Mugilogobius chulae</name>
    <name type="common">yellowstripe goby</name>
    <dbReference type="NCBI Taxonomy" id="88201"/>
    <lineage>
        <taxon>Eukaryota</taxon>
        <taxon>Metazoa</taxon>
        <taxon>Chordata</taxon>
        <taxon>Craniata</taxon>
        <taxon>Vertebrata</taxon>
        <taxon>Euteleostomi</taxon>
        <taxon>Actinopterygii</taxon>
        <taxon>Neopterygii</taxon>
        <taxon>Teleostei</taxon>
        <taxon>Neoteleostei</taxon>
        <taxon>Acanthomorphata</taxon>
        <taxon>Gobiaria</taxon>
        <taxon>Gobiiformes</taxon>
        <taxon>Gobioidei</taxon>
        <taxon>Gobiidae</taxon>
        <taxon>Gobionellinae</taxon>
        <taxon>Mugilogobius</taxon>
    </lineage>
</organism>
<evidence type="ECO:0000256" key="7">
    <source>
        <dbReference type="ARBA" id="ARBA00023242"/>
    </source>
</evidence>
<name>A0AAW0P2G0_9GOBI</name>
<dbReference type="GO" id="GO:0000172">
    <property type="term" value="C:ribonuclease MRP complex"/>
    <property type="evidence" value="ECO:0007669"/>
    <property type="project" value="InterPro"/>
</dbReference>
<evidence type="ECO:0000256" key="6">
    <source>
        <dbReference type="ARBA" id="ARBA00022694"/>
    </source>
</evidence>
<gene>
    <name evidence="11" type="ORF">WMY93_013070</name>
</gene>
<evidence type="ECO:0000256" key="9">
    <source>
        <dbReference type="PIRNR" id="PIRNR027081"/>
    </source>
</evidence>
<dbReference type="FunFam" id="2.30.30.210:FF:000001">
    <property type="entry name" value="Ribonuclease P protein subunit p29"/>
    <property type="match status" value="1"/>
</dbReference>
<feature type="region of interest" description="Disordered" evidence="10">
    <location>
        <begin position="40"/>
        <end position="65"/>
    </location>
</feature>
<evidence type="ECO:0000313" key="11">
    <source>
        <dbReference type="EMBL" id="KAK7912859.1"/>
    </source>
</evidence>
<evidence type="ECO:0000256" key="2">
    <source>
        <dbReference type="ARBA" id="ARBA00004604"/>
    </source>
</evidence>
<dbReference type="InterPro" id="IPR023534">
    <property type="entry name" value="Rof/RNase_P-like"/>
</dbReference>
<comment type="similarity">
    <text evidence="3">Belongs to the eukaryotic/archaeal RNase P protein component 1 family.</text>
</comment>
<dbReference type="PIRSF" id="PIRSF027081">
    <property type="entry name" value="RNase_P/MRP_p29_subunit"/>
    <property type="match status" value="1"/>
</dbReference>
<sequence>MSEAAVNEPMPQELASLLDVKPPVQSKADAFTRSFLKKSLQVGQKEKTQKQEGQRTQRQTEERDEVFDIKPEHQRYELFLPLHELWKQYIIDLCNGLHPNTNPQVVQTKLLKADFHGAIIKVVRSKCASYVGLTGILIQEFKHVFKIINQKNELKVIPKRHSVFEIEVNGFVSHIYGSRIEQRASERSAKKFKSKGAIDL</sequence>
<dbReference type="PANTHER" id="PTHR13348:SF0">
    <property type="entry name" value="RIBONUCLEASE P PROTEIN SUBUNIT P29"/>
    <property type="match status" value="1"/>
</dbReference>
<evidence type="ECO:0000256" key="8">
    <source>
        <dbReference type="ARBA" id="ARBA00046486"/>
    </source>
</evidence>
<dbReference type="Proteomes" id="UP001460270">
    <property type="component" value="Unassembled WGS sequence"/>
</dbReference>
<dbReference type="GO" id="GO:0005730">
    <property type="term" value="C:nucleolus"/>
    <property type="evidence" value="ECO:0007669"/>
    <property type="project" value="UniProtKB-SubCell"/>
</dbReference>
<proteinExistence type="inferred from homology"/>
<dbReference type="InterPro" id="IPR016848">
    <property type="entry name" value="RNase_P/MRP_Rpp29-subunit"/>
</dbReference>
<dbReference type="SUPFAM" id="SSF101744">
    <property type="entry name" value="Rof/RNase P subunit-like"/>
    <property type="match status" value="1"/>
</dbReference>
<evidence type="ECO:0000256" key="5">
    <source>
        <dbReference type="ARBA" id="ARBA00022553"/>
    </source>
</evidence>
<comment type="subcellular location">
    <subcellularLocation>
        <location evidence="2 9">Nucleus</location>
        <location evidence="2 9">Nucleolus</location>
    </subcellularLocation>
</comment>
<dbReference type="InterPro" id="IPR002730">
    <property type="entry name" value="Rpp29/RNP1"/>
</dbReference>
<comment type="subunit">
    <text evidence="8">Component of nuclear RNase P and RNase MRP ribonucleoproteins. RNase P consists of a catalytic RNA moiety and 10 different protein chains; POP1, POP4, POP5, POP7, RPP14, RPP21, RPP25, RPP30, RPP38 and RPP40. Within the RNase P complex, POP1, POP7 and RPP25 form the 'finger' subcomplex, POP5, RPP14, RPP40 and homodimeric RPP30 form the 'palm' subcomplex, and RPP21, POP4 and RPP38 form the 'wrist' subcomplex. All subunits of the RNase P complex interact with the catalytic RNA. Several subunits of RNase P are also part of the RNase MRP complex. RNase MRP consists of a catalytic RNA moiety and about 8 protein subunits; POP1, POP7, RPP25, RPP30, RPP38, RPP40 and possibly also POP4 and POP5.</text>
</comment>
<dbReference type="GO" id="GO:0006364">
    <property type="term" value="P:rRNA processing"/>
    <property type="evidence" value="ECO:0007669"/>
    <property type="project" value="TreeGrafter"/>
</dbReference>
<dbReference type="PANTHER" id="PTHR13348">
    <property type="entry name" value="RIBONUCLEASE P SUBUNIT P29"/>
    <property type="match status" value="1"/>
</dbReference>
<accession>A0AAW0P2G0</accession>
<feature type="compositionally biased region" description="Basic and acidic residues" evidence="10">
    <location>
        <begin position="44"/>
        <end position="65"/>
    </location>
</feature>
<evidence type="ECO:0000313" key="12">
    <source>
        <dbReference type="Proteomes" id="UP001460270"/>
    </source>
</evidence>
<evidence type="ECO:0000256" key="1">
    <source>
        <dbReference type="ARBA" id="ARBA00002435"/>
    </source>
</evidence>
<reference evidence="12" key="1">
    <citation type="submission" date="2024-04" db="EMBL/GenBank/DDBJ databases">
        <title>Salinicola lusitanus LLJ914,a marine bacterium isolated from the Okinawa Trough.</title>
        <authorList>
            <person name="Li J."/>
        </authorList>
    </citation>
    <scope>NUCLEOTIDE SEQUENCE [LARGE SCALE GENOMIC DNA]</scope>
</reference>
<evidence type="ECO:0000256" key="3">
    <source>
        <dbReference type="ARBA" id="ARBA00006181"/>
    </source>
</evidence>
<evidence type="ECO:0000256" key="10">
    <source>
        <dbReference type="SAM" id="MobiDB-lite"/>
    </source>
</evidence>
<dbReference type="GO" id="GO:0033204">
    <property type="term" value="F:ribonuclease P RNA binding"/>
    <property type="evidence" value="ECO:0007669"/>
    <property type="project" value="InterPro"/>
</dbReference>
<dbReference type="InterPro" id="IPR036980">
    <property type="entry name" value="RNase_P/MRP_Rpp29_sf"/>
</dbReference>
<dbReference type="AlphaFoldDB" id="A0AAW0P2G0"/>
<protein>
    <recommendedName>
        <fullName evidence="4 9">Ribonuclease P protein subunit p29</fullName>
    </recommendedName>
</protein>
<dbReference type="Pfam" id="PF01868">
    <property type="entry name" value="RNase_P-MRP_p29"/>
    <property type="match status" value="1"/>
</dbReference>
<keyword evidence="7 9" id="KW-0539">Nucleus</keyword>
<dbReference type="EMBL" id="JBBPFD010000009">
    <property type="protein sequence ID" value="KAK7912859.1"/>
    <property type="molecule type" value="Genomic_DNA"/>
</dbReference>
<keyword evidence="12" id="KW-1185">Reference proteome</keyword>
<dbReference type="Gene3D" id="2.30.30.210">
    <property type="entry name" value="Ribonuclease P/MRP, subunit p29"/>
    <property type="match status" value="1"/>
</dbReference>
<dbReference type="GO" id="GO:0001682">
    <property type="term" value="P:tRNA 5'-leader removal"/>
    <property type="evidence" value="ECO:0007669"/>
    <property type="project" value="InterPro"/>
</dbReference>
<comment type="caution">
    <text evidence="11">The sequence shown here is derived from an EMBL/GenBank/DDBJ whole genome shotgun (WGS) entry which is preliminary data.</text>
</comment>
<keyword evidence="5" id="KW-0597">Phosphoprotein</keyword>
<evidence type="ECO:0000256" key="4">
    <source>
        <dbReference type="ARBA" id="ARBA00016225"/>
    </source>
</evidence>
<comment type="function">
    <text evidence="1 9">Component of ribonuclease P, a ribonucleoprotein complex that generates mature tRNA molecules by cleaving their 5'-ends.</text>
</comment>
<dbReference type="SMART" id="SM00538">
    <property type="entry name" value="POP4"/>
    <property type="match status" value="1"/>
</dbReference>
<keyword evidence="6 9" id="KW-0819">tRNA processing</keyword>
<dbReference type="GO" id="GO:0030677">
    <property type="term" value="C:ribonuclease P complex"/>
    <property type="evidence" value="ECO:0007669"/>
    <property type="project" value="UniProtKB-UniRule"/>
</dbReference>